<feature type="compositionally biased region" description="Low complexity" evidence="1">
    <location>
        <begin position="1242"/>
        <end position="1258"/>
    </location>
</feature>
<feature type="compositionally biased region" description="Low complexity" evidence="1">
    <location>
        <begin position="286"/>
        <end position="300"/>
    </location>
</feature>
<dbReference type="GeneID" id="7841182"/>
<dbReference type="eggNOG" id="ENOG502T133">
    <property type="taxonomic scope" value="Eukaryota"/>
</dbReference>
<dbReference type="InParanoid" id="Q22BD8"/>
<feature type="region of interest" description="Disordered" evidence="1">
    <location>
        <begin position="1694"/>
        <end position="1737"/>
    </location>
</feature>
<accession>Q22BD8</accession>
<feature type="compositionally biased region" description="Polar residues" evidence="1">
    <location>
        <begin position="1700"/>
        <end position="1712"/>
    </location>
</feature>
<organism evidence="2 3">
    <name type="scientific">Tetrahymena thermophila (strain SB210)</name>
    <dbReference type="NCBI Taxonomy" id="312017"/>
    <lineage>
        <taxon>Eukaryota</taxon>
        <taxon>Sar</taxon>
        <taxon>Alveolata</taxon>
        <taxon>Ciliophora</taxon>
        <taxon>Intramacronucleata</taxon>
        <taxon>Oligohymenophorea</taxon>
        <taxon>Hymenostomatida</taxon>
        <taxon>Tetrahymenina</taxon>
        <taxon>Tetrahymenidae</taxon>
        <taxon>Tetrahymena</taxon>
    </lineage>
</organism>
<dbReference type="OrthoDB" id="10686644at2759"/>
<dbReference type="KEGG" id="tet:TTHERM_01106190"/>
<gene>
    <name evidence="2" type="ORF">TTHERM_01106190</name>
</gene>
<proteinExistence type="predicted"/>
<sequence length="3666" mass="436657">MKNSFSLNLQNSKIKNSSIRPLQSLKEETKLSTLKLNNNGNSQSVKRINILEFKQNVQKELEIQKKKLEEMQKRDFQPITQEYFSNVYGPLTNKVNYIKQLRSLMQRNKDFDEAHFAIGCPCFHHGQKKNKLLFADQSWFNGITQKPQEREMMPSYLDAMVSDIYDDIPIDEGILVGEVNCFPVKKKKGKINMLRERFNEVLIDENYPDIEKIYKIMGQINKPTKGKIVHFSMFEIEAGEIINFEFENKGVLSGKQYHNKIDYQEMSQFYLEITFLEKDNVQDVLSSSRPSSASSGSDMSTQLSSSSGFCRKKQSHFQLQLKQKYRHTQFSYDAIEAMRQLKLTDPLKLYRILTTYDPVYQESIISLSIIIRDMPLMNFLFTEIFTDQNLISNQGFFKYASIEIFNGFQKVSFRFEKDKKFFLELQKRLIEQQNIQLSEFFFIKDKKLDYTPTYGSDGNQFSLILRQRSKSYSAILSQFCDFKNLSELEFSSKIFEKLMIENQQNIDNVDLGLEYFRDLYFNKFVLPDKFENNKFQSIYFGNSKIAGGRKLAKQNNSDIRYHNILHNYIENKQNLDDIIRRYDETFVLFSQKDMSGNTPGQLLFKRASSDQILEYIKQAGQDQVKELMNDLGENILHSLYLNTNLMNSEEILALLGQDIVNQLKNQKNNQGQYPLIYFLKRNIKRIRFSTLNLLLPTLREQGDSIQFIRNELLPIINSCSLNSEVMQFLMNKKGSFQIIYKYPPAIAKFFDMKPIYERLMQNLFDDQYHLMQGYQYMNQKQLLWVIEKDRSLIHKMMKMTHPVYDWYVRKRQEGDTQYQDISVLVNKNQKIKKKQAQQNIIKLSLIKYKLRDHEILKSTEPLPKNSTFNLNHHEIKWSNKILYPQQDREISKYFSRLLTKNQETGQYSAFKFDDYQVQKFFFCNLENYHAKKHLLFEKLKKLDKSFIFHFNQTHSNKNSEFILDLDKLGFFAIVEIKARPFVRYMEDQPSIQKQKWFQTKEEFKKLMIQKHCNHLTNIPFQMAREDSNITEFKKLLERLSKSKYMADSLLELFLYHIIEGSASENLRALSEYYFDLNSFLRWCRELRVNPSTSMIQVILDQNLIPHNKLVQMLCFRRYNHKLIEQNILANLDINQIQITEEKQEEKNNKSDGQKKKLKVSQLLFDIICVKAKVKNFTKSYEWAKFIIESSLSNKSRMSKQNKRYIFSQNWPDLWMKLQDPNTHAGVLYFELNKKLKEKKQYKTNSSNSQQQNNKSNQQGETQSILITNKDYFKKCIEVLSSKIKNSILARIIMICIELGKPKWGQKLFTYSSVHQYQIFQLLRFYNINLLQYKLLFQQQSFISKDKIQNSQIEDLKYIVYGKKEAFQILKKLEKNEQYGQIQQWIQRVSEEYRYQLAHFFIMRYLYSLLVGQENSASRKQIRIVHESLNSDKHNKKQQEYSQKLEQLMEKSQKRPSKFKKEHSYNLLNHKEEANKEKYGYYKVKIPQNKSLKVLFGSPVLLNTNQFQIEQLFDTCLELYYSKDDFYVRNNEVSYKQFLKNYKAMKNDQSDQSQYDYLSKRLQLPLNEIQQYLYQRPDKVIGILQKMKYQSEDFIKYLFRNKKPRRCKKFNENIEYLSSKLIIKEYISAESAELILSSCLKGLYQFNNNQIISSIVKNFGKEILFQKMKELTIKELKNILPIYLIEYKNWMTKEDQKQGTKKPNNSKKQNLNSELELKNLDQAPERQQSQSKDKENQEEFEIEYQENNLYHIVLIELAQREAQRLRIIRQFKKQQIEGNKIQEISQFQNDLLNFELANVITERDLSVKFRYQKSDITFGEYILQKGLLIKGDQVDERLIQFIQSNSSSKIYILKSQDPLYAKIVFDKLYQGKRSLVEEFMDQSKLFHEMIIKGYKEDFIEKMISYYYRKSSDSIKLVELSIQNNMQKIFFSLIRSESDRNQIKQTIQNQYQYIKAFRHYDIANFAINELEIQQFSNFKKQHQKSNQNELTEQDQVQSDDDQKTFLLEIENANWLSMKLLLAQENQLEKFNKTQKMFIMLKNLLLENLTSLPSFLPTQSSISIFEKLSELVFDRSKLKNYSSELAIIQSEILKNQILQLPESLEGRQIDFERSLLDSLYNNKLVTQQCKYSSPYDNSLKQILIKPYQVIYWLKYRHGQSTLNFAQAKEEEFILKVKDIVNKFGPLQIEFNAIQMKLGVQNEVWLYNEIIRNLEVHKDEHYLYELANLLNPMNSTFSYFMFNIAIYNTDLFIKLIPKLKQIFTDQQIEELLQTYIKIHLQQKVDVEQIQLTEYLQNFITPKAKNISRIQSQGSNKQDVEQKDNKDIAFDSPIQEISAIKQKQDQPNEDKILDDAFDQEQDFSQSYFQDLKNMISEYQNLYGVSRISKQSGQPIKLSVPLEFQNAFIILIKYFNSNLYSKILCDTLTSLDNSSILSFKIIVFILDHASQNIQAKCIKQLASQLEINIKNCNDIRQFEQIAYFYDEHVSKLLYEPYNVKRIEIIIGSANKYQYFSSQNMILTINYINIQEFQSFIFKEFEFTKSIQFMPFDSIKFVFNLKVSSKNFGSSQSKTQIVNEYFEKQFQQEIHQEEYYFRNWCQMYALMQNAQLRNYDIVTQSFIDRPKTDQEYDQIYNDKLGDEIDEIVKQKKEQNLSKKKKEKILEKINKIGTSLYPREVNLIAKEIQSSEYAKLLSPYERIKNMQGQLYLEKEMKNENTYFVYFYFENNKTHIINTFYLTNIYLQKILDQNQIQSSMSLNILPIQQPLKFIRQFDQENGFSSTYSDFFYDFDFEISEESINLERNQNLANIYCTRYLKYEIYIGLSQRQSFKDKFKQYIKREFKIDNFKIKFICIDGNQEQANSILANLEQDQQNETVKFGLIFDFSSQPIKVVNSLFKQYDEYYQIDNSVSHNQPAFLTQFNSVFDIYRHYCVIDFISYFNTLIMNCSQLKLMYSYIPSQIQKAIQIVYSNAQKYGFNYVLFKFTTTNQPFNLKSDCFKDHSDKIIRLGQTTYEVSKPLEDNDSQKFKLPYNILKVTLSLAFKHPTKEFTTPEKKDDDIEHYFFKIANEYELIKAVCQNRDIFRKIFQEQNVDSSKSKKSKNQKKNSNNIEAIASKQGSQNGDEIDESKSRENAQLSNSDNENLAFNLQKLDQIIPQIFENNLKNQNDLYLYYNQVFQKIKEVETYFLLYKNVDLDNYRQIYFDEIYNKYLLDLIVQQKGKDLKDFSKLKAKARKWVEQNTSQVKKEFQYIINQPIKPSSQQAYKFLTYQFNKNQTFQVLYPSQKVYFSLIQSKIMEFKKNINLILSEYNVMYKGEDKWNLTQWNTIFDSSEGLRDANNLLGYEKLLKQHKIQTKQKNTQKKSKYENKQIQNIDIEDIQKLQLSNYFSNIQLVFTEVISNNNQNQEKEKKQNNSDNVKVQFKYQDESTSKENKTLVLESISTSQLVRQDTTIQVLRSILNEIKNDLSNQVYSPQQENNRQKVMRITVMVDQKQEQYKFKKKVFEMNQQELLQVFYFITLINYYKKLANQVKKSIKLIFQTGLKKPIIQETQSYFKIKMSTFQTINMYQLIIQDSEKPRPKCGLYSINCLTYLKTETVSDITTVANWSLELLVENQNKFQIKTVEVKQVEIDPQGKLKFQFEESLQLQPIYVKFIYKKQIVAAYLKKQENNL</sequence>
<evidence type="ECO:0000313" key="2">
    <source>
        <dbReference type="EMBL" id="EAR82617.2"/>
    </source>
</evidence>
<evidence type="ECO:0000256" key="1">
    <source>
        <dbReference type="SAM" id="MobiDB-lite"/>
    </source>
</evidence>
<dbReference type="EMBL" id="GG662519">
    <property type="protein sequence ID" value="EAR82617.2"/>
    <property type="molecule type" value="Genomic_DNA"/>
</dbReference>
<dbReference type="RefSeq" id="XP_001030280.2">
    <property type="nucleotide sequence ID" value="XM_001030280.2"/>
</dbReference>
<keyword evidence="3" id="KW-1185">Reference proteome</keyword>
<dbReference type="HOGENOM" id="CLU_223710_0_0_1"/>
<reference evidence="3" key="1">
    <citation type="journal article" date="2006" name="PLoS Biol.">
        <title>Macronuclear genome sequence of the ciliate Tetrahymena thermophila, a model eukaryote.</title>
        <authorList>
            <person name="Eisen J.A."/>
            <person name="Coyne R.S."/>
            <person name="Wu M."/>
            <person name="Wu D."/>
            <person name="Thiagarajan M."/>
            <person name="Wortman J.R."/>
            <person name="Badger J.H."/>
            <person name="Ren Q."/>
            <person name="Amedeo P."/>
            <person name="Jones K.M."/>
            <person name="Tallon L.J."/>
            <person name="Delcher A.L."/>
            <person name="Salzberg S.L."/>
            <person name="Silva J.C."/>
            <person name="Haas B.J."/>
            <person name="Majoros W.H."/>
            <person name="Farzad M."/>
            <person name="Carlton J.M."/>
            <person name="Smith R.K. Jr."/>
            <person name="Garg J."/>
            <person name="Pearlman R.E."/>
            <person name="Karrer K.M."/>
            <person name="Sun L."/>
            <person name="Manning G."/>
            <person name="Elde N.C."/>
            <person name="Turkewitz A.P."/>
            <person name="Asai D.J."/>
            <person name="Wilkes D.E."/>
            <person name="Wang Y."/>
            <person name="Cai H."/>
            <person name="Collins K."/>
            <person name="Stewart B.A."/>
            <person name="Lee S.R."/>
            <person name="Wilamowska K."/>
            <person name="Weinberg Z."/>
            <person name="Ruzzo W.L."/>
            <person name="Wloga D."/>
            <person name="Gaertig J."/>
            <person name="Frankel J."/>
            <person name="Tsao C.-C."/>
            <person name="Gorovsky M.A."/>
            <person name="Keeling P.J."/>
            <person name="Waller R.F."/>
            <person name="Patron N.J."/>
            <person name="Cherry J.M."/>
            <person name="Stover N.A."/>
            <person name="Krieger C.J."/>
            <person name="del Toro C."/>
            <person name="Ryder H.F."/>
            <person name="Williamson S.C."/>
            <person name="Barbeau R.A."/>
            <person name="Hamilton E.P."/>
            <person name="Orias E."/>
        </authorList>
    </citation>
    <scope>NUCLEOTIDE SEQUENCE [LARGE SCALE GENOMIC DNA]</scope>
    <source>
        <strain evidence="3">SB210</strain>
    </source>
</reference>
<protein>
    <submittedName>
        <fullName evidence="2">Uncharacterized protein</fullName>
    </submittedName>
</protein>
<feature type="region of interest" description="Disordered" evidence="1">
    <location>
        <begin position="286"/>
        <end position="306"/>
    </location>
</feature>
<feature type="region of interest" description="Disordered" evidence="1">
    <location>
        <begin position="1240"/>
        <end position="1260"/>
    </location>
</feature>
<feature type="region of interest" description="Disordered" evidence="1">
    <location>
        <begin position="3089"/>
        <end position="3133"/>
    </location>
</feature>
<name>Q22BD8_TETTS</name>
<evidence type="ECO:0000313" key="3">
    <source>
        <dbReference type="Proteomes" id="UP000009168"/>
    </source>
</evidence>
<dbReference type="Proteomes" id="UP000009168">
    <property type="component" value="Unassembled WGS sequence"/>
</dbReference>